<dbReference type="AlphaFoldDB" id="E1YI19"/>
<feature type="transmembrane region" description="Helical" evidence="1">
    <location>
        <begin position="209"/>
        <end position="230"/>
    </location>
</feature>
<dbReference type="InterPro" id="IPR011138">
    <property type="entry name" value="Cytochrome_b-558"/>
</dbReference>
<evidence type="ECO:0008006" key="3">
    <source>
        <dbReference type="Google" id="ProtNLM"/>
    </source>
</evidence>
<evidence type="ECO:0000256" key="1">
    <source>
        <dbReference type="SAM" id="Phobius"/>
    </source>
</evidence>
<feature type="transmembrane region" description="Helical" evidence="1">
    <location>
        <begin position="85"/>
        <end position="105"/>
    </location>
</feature>
<feature type="transmembrane region" description="Helical" evidence="1">
    <location>
        <begin position="168"/>
        <end position="189"/>
    </location>
</feature>
<dbReference type="InterPro" id="IPR034804">
    <property type="entry name" value="SQR/QFR_C/D"/>
</dbReference>
<name>E1YI19_9BACT</name>
<dbReference type="EMBL" id="FR695874">
    <property type="protein sequence ID" value="CBX30288.1"/>
    <property type="molecule type" value="Genomic_DNA"/>
</dbReference>
<dbReference type="NCBIfam" id="TIGR02046">
    <property type="entry name" value="sdhC_b558_fam"/>
    <property type="match status" value="1"/>
</dbReference>
<dbReference type="Gene3D" id="1.20.1300.10">
    <property type="entry name" value="Fumarate reductase/succinate dehydrogenase, transmembrane subunit"/>
    <property type="match status" value="1"/>
</dbReference>
<dbReference type="SUPFAM" id="SSF81343">
    <property type="entry name" value="Fumarate reductase respiratory complex transmembrane subunits"/>
    <property type="match status" value="1"/>
</dbReference>
<gene>
    <name evidence="2" type="ORF">N47_D30970</name>
</gene>
<organism evidence="2">
    <name type="scientific">uncultured Desulfobacterium sp</name>
    <dbReference type="NCBI Taxonomy" id="201089"/>
    <lineage>
        <taxon>Bacteria</taxon>
        <taxon>Pseudomonadati</taxon>
        <taxon>Thermodesulfobacteriota</taxon>
        <taxon>Desulfobacteria</taxon>
        <taxon>Desulfobacterales</taxon>
        <taxon>Desulfobacteriaceae</taxon>
        <taxon>Desulfobacterium</taxon>
        <taxon>environmental samples</taxon>
    </lineage>
</organism>
<dbReference type="CDD" id="cd03498">
    <property type="entry name" value="SQR_TypeB_2_TM"/>
    <property type="match status" value="1"/>
</dbReference>
<feature type="transmembrane region" description="Helical" evidence="1">
    <location>
        <begin position="126"/>
        <end position="148"/>
    </location>
</feature>
<keyword evidence="1" id="KW-1133">Transmembrane helix</keyword>
<accession>E1YI19</accession>
<proteinExistence type="predicted"/>
<dbReference type="GO" id="GO:0016020">
    <property type="term" value="C:membrane"/>
    <property type="evidence" value="ECO:0007669"/>
    <property type="project" value="InterPro"/>
</dbReference>
<keyword evidence="1" id="KW-0812">Transmembrane</keyword>
<protein>
    <recommendedName>
        <fullName evidence="3">Succinate dehydrogenase</fullName>
    </recommendedName>
</protein>
<feature type="transmembrane region" description="Helical" evidence="1">
    <location>
        <begin position="35"/>
        <end position="53"/>
    </location>
</feature>
<sequence length="232" mass="25764">MKKALCKHLQRSLFNGGSVMNWFIRTLTSSIGKKWLMAITGLSFCGFLTSHLLGNLTLYAGRDAFNSYAEHLHSLGILISVSEKGLLFFGIIHVFTGLVLFIQNIKSRPVRYSVKKNAGGRTIGSFTMPYTGLILIAFIIIHLINFHFVDKTGTTIFEIVKNAFSSPVYIATYVFAMIVVAVHVSHGFWSAFQTLGVNHPKYMPFIRKVSIAFSIIVGLGFGFIPVFISLTT</sequence>
<evidence type="ECO:0000313" key="2">
    <source>
        <dbReference type="EMBL" id="CBX30288.1"/>
    </source>
</evidence>
<keyword evidence="1" id="KW-0472">Membrane</keyword>
<reference evidence="2" key="1">
    <citation type="journal article" date="2011" name="Environ. Microbiol.">
        <title>Genomic insights into the metabolic potential of the polycyclic aromatic hydrocarbon degrading sulfate-reducing Deltaproteobacterium N47.</title>
        <authorList>
            <person name="Bergmann F."/>
            <person name="Selesi D."/>
            <person name="Weinmaier T."/>
            <person name="Tischler P."/>
            <person name="Rattei T."/>
            <person name="Meckenstock R.U."/>
        </authorList>
    </citation>
    <scope>NUCLEOTIDE SEQUENCE</scope>
</reference>